<proteinExistence type="predicted"/>
<dbReference type="Proteomes" id="UP001211421">
    <property type="component" value="Unassembled WGS sequence"/>
</dbReference>
<protein>
    <submittedName>
        <fullName evidence="1">Uncharacterized protein</fullName>
    </submittedName>
</protein>
<evidence type="ECO:0000313" key="1">
    <source>
        <dbReference type="EMBL" id="MDB8741082.1"/>
    </source>
</evidence>
<dbReference type="RefSeq" id="WP_117939991.1">
    <property type="nucleotide sequence ID" value="NZ_JADMNX010000002.1"/>
</dbReference>
<sequence>MDFFFLLCGWIIYGIMKAHEKAELARKLPPKPTKPYNLDRQLELIDWFRHKKTYYDGTPFPSDFSLINCDEQARRQLYKEGYAWMSASGSLFKLDDYIFDKEGYIVGYNFPTKLKPQRERTYSNIKHENDKD</sequence>
<accession>A0AAW6E2C5</accession>
<comment type="caution">
    <text evidence="1">The sequence shown here is derived from an EMBL/GenBank/DDBJ whole genome shotgun (WGS) entry which is preliminary data.</text>
</comment>
<gene>
    <name evidence="1" type="ORF">PNV70_03245</name>
</gene>
<reference evidence="1" key="1">
    <citation type="submission" date="2023-01" db="EMBL/GenBank/DDBJ databases">
        <title>Human gut microbiome strain richness.</title>
        <authorList>
            <person name="Chen-Liaw A."/>
        </authorList>
    </citation>
    <scope>NUCLEOTIDE SEQUENCE</scope>
    <source>
        <strain evidence="1">D59st1_B8_D59t2_181005</strain>
    </source>
</reference>
<dbReference type="AlphaFoldDB" id="A0AAW6E2C5"/>
<organism evidence="1 2">
    <name type="scientific">Ruminococcus bicirculans</name>
    <name type="common">ex Wegman et al. 2014</name>
    <dbReference type="NCBI Taxonomy" id="1160721"/>
    <lineage>
        <taxon>Bacteria</taxon>
        <taxon>Bacillati</taxon>
        <taxon>Bacillota</taxon>
        <taxon>Clostridia</taxon>
        <taxon>Eubacteriales</taxon>
        <taxon>Oscillospiraceae</taxon>
        <taxon>Ruminococcus</taxon>
    </lineage>
</organism>
<evidence type="ECO:0000313" key="2">
    <source>
        <dbReference type="Proteomes" id="UP001211421"/>
    </source>
</evidence>
<dbReference type="EMBL" id="JAQMLS010000002">
    <property type="protein sequence ID" value="MDB8741082.1"/>
    <property type="molecule type" value="Genomic_DNA"/>
</dbReference>
<name>A0AAW6E2C5_9FIRM</name>